<feature type="domain" description="Sushi" evidence="7">
    <location>
        <begin position="170"/>
        <end position="229"/>
    </location>
</feature>
<evidence type="ECO:0000259" key="5">
    <source>
        <dbReference type="PROSITE" id="PS50227"/>
    </source>
</evidence>
<dbReference type="PANTHER" id="PTHR45656:SF4">
    <property type="entry name" value="PROTEIN CBR-CLEC-78"/>
    <property type="match status" value="1"/>
</dbReference>
<organism evidence="8 9">
    <name type="scientific">Oesophagostomum dentatum</name>
    <name type="common">Nodular worm</name>
    <dbReference type="NCBI Taxonomy" id="61180"/>
    <lineage>
        <taxon>Eukaryota</taxon>
        <taxon>Metazoa</taxon>
        <taxon>Ecdysozoa</taxon>
        <taxon>Nematoda</taxon>
        <taxon>Chromadorea</taxon>
        <taxon>Rhabditida</taxon>
        <taxon>Rhabditina</taxon>
        <taxon>Rhabditomorpha</taxon>
        <taxon>Strongyloidea</taxon>
        <taxon>Strongylidae</taxon>
        <taxon>Oesophagostomum</taxon>
    </lineage>
</organism>
<gene>
    <name evidence="8" type="ORF">OESDEN_22152</name>
</gene>
<evidence type="ECO:0000313" key="8">
    <source>
        <dbReference type="EMBL" id="KHJ78228.1"/>
    </source>
</evidence>
<dbReference type="EMBL" id="KN609982">
    <property type="protein sequence ID" value="KHJ78228.1"/>
    <property type="molecule type" value="Genomic_DNA"/>
</dbReference>
<feature type="domain" description="Sushi" evidence="7">
    <location>
        <begin position="230"/>
        <end position="288"/>
    </location>
</feature>
<reference evidence="8 9" key="1">
    <citation type="submission" date="2014-03" db="EMBL/GenBank/DDBJ databases">
        <title>Draft genome of the hookworm Oesophagostomum dentatum.</title>
        <authorList>
            <person name="Mitreva M."/>
        </authorList>
    </citation>
    <scope>NUCLEOTIDE SEQUENCE [LARGE SCALE GENOMIC DNA]</scope>
    <source>
        <strain evidence="8 9">OD-Hann</strain>
    </source>
</reference>
<feature type="domain" description="Sushi" evidence="7">
    <location>
        <begin position="289"/>
        <end position="349"/>
    </location>
</feature>
<dbReference type="OrthoDB" id="9991441at2759"/>
<dbReference type="PROSITE" id="PS50835">
    <property type="entry name" value="IG_LIKE"/>
    <property type="match status" value="1"/>
</dbReference>
<dbReference type="InterPro" id="IPR007110">
    <property type="entry name" value="Ig-like_dom"/>
</dbReference>
<dbReference type="AlphaFoldDB" id="A0A0B1RYS6"/>
<keyword evidence="3 4" id="KW-1015">Disulfide bond</keyword>
<dbReference type="Proteomes" id="UP000053660">
    <property type="component" value="Unassembled WGS sequence"/>
</dbReference>
<dbReference type="GO" id="GO:0004930">
    <property type="term" value="F:G protein-coupled receptor activity"/>
    <property type="evidence" value="ECO:0007669"/>
    <property type="project" value="InterPro"/>
</dbReference>
<evidence type="ECO:0000259" key="6">
    <source>
        <dbReference type="PROSITE" id="PS50835"/>
    </source>
</evidence>
<feature type="disulfide bond" evidence="4">
    <location>
        <begin position="259"/>
        <end position="286"/>
    </location>
</feature>
<dbReference type="SMART" id="SM00032">
    <property type="entry name" value="CCP"/>
    <property type="match status" value="4"/>
</dbReference>
<name>A0A0B1RYS6_OESDE</name>
<dbReference type="GO" id="GO:0016020">
    <property type="term" value="C:membrane"/>
    <property type="evidence" value="ECO:0007669"/>
    <property type="project" value="InterPro"/>
</dbReference>
<keyword evidence="9" id="KW-1185">Reference proteome</keyword>
<dbReference type="CDD" id="cd00033">
    <property type="entry name" value="CCP"/>
    <property type="match status" value="3"/>
</dbReference>
<comment type="caution">
    <text evidence="4">Lacks conserved residue(s) required for the propagation of feature annotation.</text>
</comment>
<evidence type="ECO:0000256" key="1">
    <source>
        <dbReference type="ARBA" id="ARBA00022729"/>
    </source>
</evidence>
<dbReference type="InterPro" id="IPR000436">
    <property type="entry name" value="Sushi_SCR_CCP_dom"/>
</dbReference>
<dbReference type="SUPFAM" id="SSF57535">
    <property type="entry name" value="Complement control module/SCR domain"/>
    <property type="match status" value="3"/>
</dbReference>
<dbReference type="PROSITE" id="PS50227">
    <property type="entry name" value="G_PROTEIN_RECEP_F2_3"/>
    <property type="match status" value="1"/>
</dbReference>
<evidence type="ECO:0000256" key="2">
    <source>
        <dbReference type="ARBA" id="ARBA00022737"/>
    </source>
</evidence>
<feature type="domain" description="G-protein coupled receptors family 2 profile 1" evidence="5">
    <location>
        <begin position="152"/>
        <end position="236"/>
    </location>
</feature>
<evidence type="ECO:0000259" key="7">
    <source>
        <dbReference type="PROSITE" id="PS50923"/>
    </source>
</evidence>
<evidence type="ECO:0000256" key="3">
    <source>
        <dbReference type="ARBA" id="ARBA00023157"/>
    </source>
</evidence>
<feature type="non-terminal residue" evidence="8">
    <location>
        <position position="1"/>
    </location>
</feature>
<dbReference type="PANTHER" id="PTHR45656">
    <property type="entry name" value="PROTEIN CBR-CLEC-78"/>
    <property type="match status" value="1"/>
</dbReference>
<proteinExistence type="predicted"/>
<keyword evidence="4" id="KW-0768">Sushi</keyword>
<dbReference type="InterPro" id="IPR035976">
    <property type="entry name" value="Sushi/SCR/CCP_sf"/>
</dbReference>
<sequence length="372" mass="41035">VYHVEKKEVVLFNQFFPEGAHLTVRCVNVGTDRMKGSAELVCREGAWSHPAPYCVPLDPLNKNKDSPPILIDVVNGAYAYSPSGELVVARSATVTFSCLSPKKNSKSKWEFSSTYRTYPQVWLTVNALGAENADANQLTVAIAQPEDSGLLHCILPNGKRNTIRMRVEDRFCPPQRNSSHLSVYLTRRNLFIGTVAQFSCPVGYKPQGHTTATCEDDGTWSHSPPKCHAIQCPPLVVDSRSMLVTVSSYKFGGIAQFQCAKGFTLIGAEHIHCQSDSTWSEKIPVCTVVTCDKIDPPQNGVLLSPPRTQYHRGDVVLFGCLPNHILTGGDFVICQPNGQWTKIITKCSVTHSVAIQEFQCMAHPRLHPKITT</sequence>
<dbReference type="Pfam" id="PF00084">
    <property type="entry name" value="Sushi"/>
    <property type="match status" value="3"/>
</dbReference>
<dbReference type="Gene3D" id="2.10.70.10">
    <property type="entry name" value="Complement Module, domain 1"/>
    <property type="match status" value="4"/>
</dbReference>
<evidence type="ECO:0000256" key="4">
    <source>
        <dbReference type="PROSITE-ProRule" id="PRU00302"/>
    </source>
</evidence>
<dbReference type="InterPro" id="IPR051277">
    <property type="entry name" value="SEZ6_CSMD_C4BPB_Regulators"/>
</dbReference>
<feature type="disulfide bond" evidence="4">
    <location>
        <begin position="200"/>
        <end position="227"/>
    </location>
</feature>
<feature type="disulfide bond" evidence="4">
    <location>
        <begin position="291"/>
        <end position="334"/>
    </location>
</feature>
<feature type="domain" description="Ig-like" evidence="6">
    <location>
        <begin position="67"/>
        <end position="164"/>
    </location>
</feature>
<feature type="disulfide bond" evidence="4">
    <location>
        <begin position="320"/>
        <end position="347"/>
    </location>
</feature>
<protein>
    <submittedName>
        <fullName evidence="8">Sushi domain protein</fullName>
    </submittedName>
</protein>
<evidence type="ECO:0000313" key="9">
    <source>
        <dbReference type="Proteomes" id="UP000053660"/>
    </source>
</evidence>
<dbReference type="InterPro" id="IPR001879">
    <property type="entry name" value="GPCR_2_extracellular_dom"/>
</dbReference>
<accession>A0A0B1RYS6</accession>
<keyword evidence="1" id="KW-0732">Signal</keyword>
<dbReference type="PROSITE" id="PS50923">
    <property type="entry name" value="SUSHI"/>
    <property type="match status" value="3"/>
</dbReference>
<keyword evidence="2" id="KW-0677">Repeat</keyword>